<accession>A0ABS5Z001</accession>
<dbReference type="Gene3D" id="1.10.260.40">
    <property type="entry name" value="lambda repressor-like DNA-binding domains"/>
    <property type="match status" value="1"/>
</dbReference>
<keyword evidence="1" id="KW-0812">Transmembrane</keyword>
<dbReference type="InterPro" id="IPR001387">
    <property type="entry name" value="Cro/C1-type_HTH"/>
</dbReference>
<evidence type="ECO:0000313" key="4">
    <source>
        <dbReference type="Proteomes" id="UP001519654"/>
    </source>
</evidence>
<dbReference type="SUPFAM" id="SSF47413">
    <property type="entry name" value="lambda repressor-like DNA-binding domains"/>
    <property type="match status" value="1"/>
</dbReference>
<reference evidence="3 4" key="1">
    <citation type="submission" date="2021-06" db="EMBL/GenBank/DDBJ databases">
        <title>Actinoplanes lichenicola sp. nov., and Actinoplanes ovalisporus sp. nov., isolated from lichen in Thailand.</title>
        <authorList>
            <person name="Saeng-In P."/>
            <person name="Kanchanasin P."/>
            <person name="Yuki M."/>
            <person name="Kudo T."/>
            <person name="Ohkuma M."/>
            <person name="Phongsopitanun W."/>
            <person name="Tanasupawat S."/>
        </authorList>
    </citation>
    <scope>NUCLEOTIDE SEQUENCE [LARGE SCALE GENOMIC DNA]</scope>
    <source>
        <strain evidence="3 4">NBRC 110975</strain>
    </source>
</reference>
<dbReference type="Pfam" id="PF13560">
    <property type="entry name" value="HTH_31"/>
    <property type="match status" value="1"/>
</dbReference>
<evidence type="ECO:0000259" key="2">
    <source>
        <dbReference type="PROSITE" id="PS50943"/>
    </source>
</evidence>
<dbReference type="RefSeq" id="WP_215793258.1">
    <property type="nucleotide sequence ID" value="NZ_JAHKKG010000013.1"/>
</dbReference>
<evidence type="ECO:0000256" key="1">
    <source>
        <dbReference type="SAM" id="Phobius"/>
    </source>
</evidence>
<organism evidence="3 4">
    <name type="scientific">Paractinoplanes bogorensis</name>
    <dbReference type="NCBI Taxonomy" id="1610840"/>
    <lineage>
        <taxon>Bacteria</taxon>
        <taxon>Bacillati</taxon>
        <taxon>Actinomycetota</taxon>
        <taxon>Actinomycetes</taxon>
        <taxon>Micromonosporales</taxon>
        <taxon>Micromonosporaceae</taxon>
        <taxon>Paractinoplanes</taxon>
    </lineage>
</organism>
<feature type="domain" description="HTH cro/C1-type" evidence="2">
    <location>
        <begin position="14"/>
        <end position="68"/>
    </location>
</feature>
<dbReference type="CDD" id="cd00093">
    <property type="entry name" value="HTH_XRE"/>
    <property type="match status" value="1"/>
</dbReference>
<dbReference type="EMBL" id="JAHKKG010000013">
    <property type="protein sequence ID" value="MBU2669020.1"/>
    <property type="molecule type" value="Genomic_DNA"/>
</dbReference>
<evidence type="ECO:0000313" key="3">
    <source>
        <dbReference type="EMBL" id="MBU2669020.1"/>
    </source>
</evidence>
<proteinExistence type="predicted"/>
<dbReference type="Proteomes" id="UP001519654">
    <property type="component" value="Unassembled WGS sequence"/>
</dbReference>
<name>A0ABS5Z001_9ACTN</name>
<feature type="transmembrane region" description="Helical" evidence="1">
    <location>
        <begin position="94"/>
        <end position="114"/>
    </location>
</feature>
<gene>
    <name evidence="3" type="ORF">KOI35_36460</name>
</gene>
<dbReference type="PROSITE" id="PS50943">
    <property type="entry name" value="HTH_CROC1"/>
    <property type="match status" value="1"/>
</dbReference>
<sequence length="137" mass="14838">MELSGTHGRLVAELRALRAETGLTLRELSLKTHVSDSSLSRYFTGQALPPWAVVATLADLGGGDHTRLQELWALAQRERKQSRWPKDEVPPRRLGPVAGVFALMAASGALGWALGRRLPGRSRRALPLVTRLPAASG</sequence>
<keyword evidence="4" id="KW-1185">Reference proteome</keyword>
<keyword evidence="1" id="KW-0472">Membrane</keyword>
<protein>
    <submittedName>
        <fullName evidence="3">Helix-turn-helix domain-containing protein</fullName>
    </submittedName>
</protein>
<dbReference type="SMART" id="SM00530">
    <property type="entry name" value="HTH_XRE"/>
    <property type="match status" value="1"/>
</dbReference>
<keyword evidence="1" id="KW-1133">Transmembrane helix</keyword>
<comment type="caution">
    <text evidence="3">The sequence shown here is derived from an EMBL/GenBank/DDBJ whole genome shotgun (WGS) entry which is preliminary data.</text>
</comment>
<dbReference type="InterPro" id="IPR010982">
    <property type="entry name" value="Lambda_DNA-bd_dom_sf"/>
</dbReference>